<reference evidence="11" key="1">
    <citation type="submission" date="2015-02" db="EMBL/GenBank/DDBJ databases">
        <title>Genome sequencing for Strongylocentrotus purpuratus.</title>
        <authorList>
            <person name="Murali S."/>
            <person name="Liu Y."/>
            <person name="Vee V."/>
            <person name="English A."/>
            <person name="Wang M."/>
            <person name="Skinner E."/>
            <person name="Han Y."/>
            <person name="Muzny D.M."/>
            <person name="Worley K.C."/>
            <person name="Gibbs R.A."/>
        </authorList>
    </citation>
    <scope>NUCLEOTIDE SEQUENCE</scope>
</reference>
<dbReference type="PRINTS" id="PR00821">
    <property type="entry name" value="TAGLIPASE"/>
</dbReference>
<dbReference type="GO" id="GO:0004806">
    <property type="term" value="F:triacylglycerol lipase activity"/>
    <property type="evidence" value="ECO:0007669"/>
    <property type="project" value="InterPro"/>
</dbReference>
<dbReference type="GeneID" id="593441"/>
<dbReference type="OrthoDB" id="199913at2759"/>
<feature type="signal peptide" evidence="8">
    <location>
        <begin position="1"/>
        <end position="19"/>
    </location>
</feature>
<dbReference type="Gene3D" id="3.40.50.1820">
    <property type="entry name" value="alpha/beta hydrolase"/>
    <property type="match status" value="1"/>
</dbReference>
<dbReference type="PIRSF" id="PIRSF000865">
    <property type="entry name" value="Lipoprotein_lipase_LIPH"/>
    <property type="match status" value="1"/>
</dbReference>
<evidence type="ECO:0000256" key="5">
    <source>
        <dbReference type="PIRSR" id="PIRSR000865-1"/>
    </source>
</evidence>
<dbReference type="InterPro" id="IPR002331">
    <property type="entry name" value="Lipase_panc"/>
</dbReference>
<dbReference type="InterPro" id="IPR036392">
    <property type="entry name" value="PLAT/LH2_dom_sf"/>
</dbReference>
<dbReference type="InParanoid" id="A0A7M7PIU8"/>
<dbReference type="FunFam" id="3.40.50.1820:FF:000033">
    <property type="entry name" value="Pancreatic triacylglycerol lipase"/>
    <property type="match status" value="1"/>
</dbReference>
<dbReference type="EnsemblMetazoa" id="XM_030995568">
    <property type="protein sequence ID" value="XP_030851428"/>
    <property type="gene ID" value="LOC593441"/>
</dbReference>
<keyword evidence="6" id="KW-0479">Metal-binding</keyword>
<evidence type="ECO:0000313" key="10">
    <source>
        <dbReference type="EnsemblMetazoa" id="XP_030851428"/>
    </source>
</evidence>
<keyword evidence="3" id="KW-0964">Secreted</keyword>
<dbReference type="RefSeq" id="XP_030851428.1">
    <property type="nucleotide sequence ID" value="XM_030995568.1"/>
</dbReference>
<keyword evidence="4" id="KW-1015">Disulfide bond</keyword>
<dbReference type="InterPro" id="IPR000734">
    <property type="entry name" value="TAG_lipase"/>
</dbReference>
<comment type="subcellular location">
    <subcellularLocation>
        <location evidence="1">Secreted</location>
    </subcellularLocation>
</comment>
<dbReference type="FunCoup" id="A0A7M7PIU8">
    <property type="interactions" value="75"/>
</dbReference>
<evidence type="ECO:0000256" key="1">
    <source>
        <dbReference type="ARBA" id="ARBA00004613"/>
    </source>
</evidence>
<evidence type="ECO:0000313" key="11">
    <source>
        <dbReference type="Proteomes" id="UP000007110"/>
    </source>
</evidence>
<dbReference type="PANTHER" id="PTHR11610:SF173">
    <property type="entry name" value="LIPASE DOMAIN-CONTAINING PROTEIN-RELATED"/>
    <property type="match status" value="1"/>
</dbReference>
<evidence type="ECO:0000256" key="4">
    <source>
        <dbReference type="ARBA" id="ARBA00023157"/>
    </source>
</evidence>
<feature type="binding site" evidence="6">
    <location>
        <position position="231"/>
    </location>
    <ligand>
        <name>Ca(2+)</name>
        <dbReference type="ChEBI" id="CHEBI:29108"/>
    </ligand>
</feature>
<dbReference type="KEGG" id="spu:593441"/>
<dbReference type="GO" id="GO:0016042">
    <property type="term" value="P:lipid catabolic process"/>
    <property type="evidence" value="ECO:0000318"/>
    <property type="project" value="GO_Central"/>
</dbReference>
<dbReference type="InterPro" id="IPR033906">
    <property type="entry name" value="Lipase_N"/>
</dbReference>
<dbReference type="Pfam" id="PF00151">
    <property type="entry name" value="Lipase"/>
    <property type="match status" value="1"/>
</dbReference>
<dbReference type="PANTHER" id="PTHR11610">
    <property type="entry name" value="LIPASE"/>
    <property type="match status" value="1"/>
</dbReference>
<dbReference type="GO" id="GO:0005615">
    <property type="term" value="C:extracellular space"/>
    <property type="evidence" value="ECO:0000318"/>
    <property type="project" value="GO_Central"/>
</dbReference>
<dbReference type="PRINTS" id="PR00823">
    <property type="entry name" value="PANCLIPASE"/>
</dbReference>
<evidence type="ECO:0000256" key="7">
    <source>
        <dbReference type="RuleBase" id="RU004262"/>
    </source>
</evidence>
<dbReference type="SUPFAM" id="SSF53474">
    <property type="entry name" value="alpha/beta-Hydrolases"/>
    <property type="match status" value="1"/>
</dbReference>
<dbReference type="CDD" id="cd00707">
    <property type="entry name" value="Pancreat_lipase_like"/>
    <property type="match status" value="1"/>
</dbReference>
<dbReference type="FunFam" id="2.60.60.20:FF:000047">
    <property type="match status" value="1"/>
</dbReference>
<dbReference type="Proteomes" id="UP000007110">
    <property type="component" value="Unassembled WGS sequence"/>
</dbReference>
<sequence length="513" mass="58026">MKYFYCLCVAIGLAQCISGKYIDPNPVDILNDYYYDDSPLTVCYDEIGCFSSAYPFYDPPYRPVSWLPESRAEVGTHFYLNTRQNPQSPTELLTSDSSTIRDSFFDPSHDTKFIVHGFTQNGDVQWMFDMQEAFLNYGDFNVIRVDWSQGAVDLYGKAVANTRIVGAEISLLIDRIKEVFGMTSSQSFHIIGHSLGGHVAGYAGERQADLGRITGMDPAGPYYEDTDTIVRLDPTDAQFVDVIHTDTSPIYNLGMGIYVPCGHVDIYVNGGREQPGCDQGIVEHIISEGSLVIGGVSFVVCNHLRSYELFTESINTQCPFTAMRCDGYDYEDYLAGKCFDQTQSIALGYHTDTNAISGAEENVVYYMQTMDETPFCGESYWVKLYLVNKFINDDVKGELFVTLFGTLGQTTKLKLNLESIVFEHDKNYMFAFLAEDYIGDLTGLYFEWSYDRDWYRPGEWDFFIKPKIYIDYLEVEYAEDDFRYLMCSGSGSERNGIEADGEQAAFLVSSQCS</sequence>
<dbReference type="Gene3D" id="2.60.60.20">
    <property type="entry name" value="PLAT/LH2 domain"/>
    <property type="match status" value="1"/>
</dbReference>
<dbReference type="InterPro" id="IPR029058">
    <property type="entry name" value="AB_hydrolase_fold"/>
</dbReference>
<dbReference type="GO" id="GO:0016298">
    <property type="term" value="F:lipase activity"/>
    <property type="evidence" value="ECO:0000318"/>
    <property type="project" value="GO_Central"/>
</dbReference>
<proteinExistence type="inferred from homology"/>
<evidence type="ECO:0000256" key="8">
    <source>
        <dbReference type="SAM" id="SignalP"/>
    </source>
</evidence>
<dbReference type="SUPFAM" id="SSF49723">
    <property type="entry name" value="Lipase/lipooxygenase domain (PLAT/LH2 domain)"/>
    <property type="match status" value="1"/>
</dbReference>
<protein>
    <recommendedName>
        <fullName evidence="9">Lipase domain-containing protein</fullName>
    </recommendedName>
</protein>
<feature type="domain" description="Lipase" evidence="9">
    <location>
        <begin position="42"/>
        <end position="375"/>
    </location>
</feature>
<keyword evidence="8" id="KW-0732">Signal</keyword>
<feature type="chain" id="PRO_5029768633" description="Lipase domain-containing protein" evidence="8">
    <location>
        <begin position="20"/>
        <end position="513"/>
    </location>
</feature>
<dbReference type="InterPro" id="IPR016272">
    <property type="entry name" value="Lipase_LIPH"/>
</dbReference>
<evidence type="ECO:0000256" key="3">
    <source>
        <dbReference type="ARBA" id="ARBA00022525"/>
    </source>
</evidence>
<dbReference type="AlphaFoldDB" id="A0A7M7PIU8"/>
<evidence type="ECO:0000256" key="2">
    <source>
        <dbReference type="ARBA" id="ARBA00010701"/>
    </source>
</evidence>
<feature type="active site" description="Charge relay system" evidence="5">
    <location>
        <position position="217"/>
    </location>
</feature>
<reference evidence="10" key="2">
    <citation type="submission" date="2021-01" db="UniProtKB">
        <authorList>
            <consortium name="EnsemblMetazoa"/>
        </authorList>
    </citation>
    <scope>IDENTIFICATION</scope>
</reference>
<dbReference type="InterPro" id="IPR013818">
    <property type="entry name" value="Lipase"/>
</dbReference>
<evidence type="ECO:0000259" key="9">
    <source>
        <dbReference type="Pfam" id="PF00151"/>
    </source>
</evidence>
<accession>A0A7M7PIU8</accession>
<comment type="similarity">
    <text evidence="2 7">Belongs to the AB hydrolase superfamily. Lipase family.</text>
</comment>
<dbReference type="CDD" id="cd01755">
    <property type="entry name" value="PLAT_lipase"/>
    <property type="match status" value="1"/>
</dbReference>
<keyword evidence="11" id="KW-1185">Reference proteome</keyword>
<keyword evidence="6" id="KW-0106">Calcium</keyword>
<feature type="binding site" evidence="6">
    <location>
        <position position="236"/>
    </location>
    <ligand>
        <name>Ca(2+)</name>
        <dbReference type="ChEBI" id="CHEBI:29108"/>
    </ligand>
</feature>
<feature type="active site" description="Nucleophile" evidence="5">
    <location>
        <position position="194"/>
    </location>
</feature>
<dbReference type="GO" id="GO:0046872">
    <property type="term" value="F:metal ion binding"/>
    <property type="evidence" value="ECO:0007669"/>
    <property type="project" value="UniProtKB-KW"/>
</dbReference>
<name>A0A7M7PIU8_STRPU</name>
<organism evidence="10 11">
    <name type="scientific">Strongylocentrotus purpuratus</name>
    <name type="common">Purple sea urchin</name>
    <dbReference type="NCBI Taxonomy" id="7668"/>
    <lineage>
        <taxon>Eukaryota</taxon>
        <taxon>Metazoa</taxon>
        <taxon>Echinodermata</taxon>
        <taxon>Eleutherozoa</taxon>
        <taxon>Echinozoa</taxon>
        <taxon>Echinoidea</taxon>
        <taxon>Euechinoidea</taxon>
        <taxon>Echinacea</taxon>
        <taxon>Camarodonta</taxon>
        <taxon>Echinidea</taxon>
        <taxon>Strongylocentrotidae</taxon>
        <taxon>Strongylocentrotus</taxon>
    </lineage>
</organism>
<feature type="binding site" evidence="6">
    <location>
        <position position="233"/>
    </location>
    <ligand>
        <name>Ca(2+)</name>
        <dbReference type="ChEBI" id="CHEBI:29108"/>
    </ligand>
</feature>
<feature type="active site" description="Charge relay system" evidence="5">
    <location>
        <position position="303"/>
    </location>
</feature>
<evidence type="ECO:0000256" key="6">
    <source>
        <dbReference type="PIRSR" id="PIRSR000865-2"/>
    </source>
</evidence>
<dbReference type="OMA" id="CYRPLGC"/>